<sequence>MSQTQSPVNLILPVGTQVVSRIEVKNAAGEALCPQGAVGVIVRSPTDNSHTYQIKLPNDTLISLKRLNFSIRKHFQREGLEPPQSALEELNLFDHVIYRCVIGSRAYGLDDSESDTDRRGIYLPPAQMHWSLYGIPEQIEHKEEQECYWELQKFLVLALKANPNILECLYSPLVETATPLAQELLSIREIFLSRLVYQTYNSYVLSQFKKMEQDLRTKGIIRWKHAMHLIRLLLSGITVLRDGFVPVRVEAYRDRLMAIKYEQLSWDEINQWRLSLHTEFDHTFAQTHLPERPDYEKANAFLVQARQSRVGEQ</sequence>
<keyword evidence="2" id="KW-1185">Reference proteome</keyword>
<dbReference type="AlphaFoldDB" id="A0A2W1JLR3"/>
<dbReference type="RefSeq" id="WP_110985396.1">
    <property type="nucleotide sequence ID" value="NZ_CAWNWM010000003.1"/>
</dbReference>
<dbReference type="PANTHER" id="PTHR34817">
    <property type="entry name" value="NUCLEOTIDYLTRANSFERASE"/>
    <property type="match status" value="1"/>
</dbReference>
<dbReference type="PANTHER" id="PTHR34817:SF2">
    <property type="entry name" value="NUCLEOTIDYLTRANSFERASE"/>
    <property type="match status" value="1"/>
</dbReference>
<reference evidence="1 2" key="1">
    <citation type="journal article" date="2018" name="Sci. Rep.">
        <title>A novel species of the marine cyanobacterium Acaryochloris with a unique pigment content and lifestyle.</title>
        <authorList>
            <person name="Partensky F."/>
            <person name="Six C."/>
            <person name="Ratin M."/>
            <person name="Garczarek L."/>
            <person name="Vaulot D."/>
            <person name="Probert I."/>
            <person name="Calteau A."/>
            <person name="Gourvil P."/>
            <person name="Marie D."/>
            <person name="Grebert T."/>
            <person name="Bouchier C."/>
            <person name="Le Panse S."/>
            <person name="Gachenot M."/>
            <person name="Rodriguez F."/>
            <person name="Garrido J.L."/>
        </authorList>
    </citation>
    <scope>NUCLEOTIDE SEQUENCE [LARGE SCALE GENOMIC DNA]</scope>
    <source>
        <strain evidence="1 2">RCC1774</strain>
    </source>
</reference>
<dbReference type="InterPro" id="IPR018775">
    <property type="entry name" value="RlaP"/>
</dbReference>
<gene>
    <name evidence="1" type="ORF">C1752_01438</name>
</gene>
<accession>A0A2W1JLR3</accession>
<dbReference type="EMBL" id="PQWO01000003">
    <property type="protein sequence ID" value="PZD74229.1"/>
    <property type="molecule type" value="Genomic_DNA"/>
</dbReference>
<evidence type="ECO:0008006" key="3">
    <source>
        <dbReference type="Google" id="ProtNLM"/>
    </source>
</evidence>
<comment type="caution">
    <text evidence="1">The sequence shown here is derived from an EMBL/GenBank/DDBJ whole genome shotgun (WGS) entry which is preliminary data.</text>
</comment>
<dbReference type="Proteomes" id="UP000248857">
    <property type="component" value="Unassembled WGS sequence"/>
</dbReference>
<dbReference type="OrthoDB" id="569183at2"/>
<evidence type="ECO:0000313" key="1">
    <source>
        <dbReference type="EMBL" id="PZD74229.1"/>
    </source>
</evidence>
<proteinExistence type="predicted"/>
<dbReference type="Pfam" id="PF10127">
    <property type="entry name" value="RlaP"/>
    <property type="match status" value="1"/>
</dbReference>
<protein>
    <recommendedName>
        <fullName evidence="3">Nucleotidyltransferase</fullName>
    </recommendedName>
</protein>
<organism evidence="1 2">
    <name type="scientific">Acaryochloris thomasi RCC1774</name>
    <dbReference type="NCBI Taxonomy" id="1764569"/>
    <lineage>
        <taxon>Bacteria</taxon>
        <taxon>Bacillati</taxon>
        <taxon>Cyanobacteriota</taxon>
        <taxon>Cyanophyceae</taxon>
        <taxon>Acaryochloridales</taxon>
        <taxon>Acaryochloridaceae</taxon>
        <taxon>Acaryochloris</taxon>
        <taxon>Acaryochloris thomasi</taxon>
    </lineage>
</organism>
<name>A0A2W1JLR3_9CYAN</name>
<evidence type="ECO:0000313" key="2">
    <source>
        <dbReference type="Proteomes" id="UP000248857"/>
    </source>
</evidence>